<evidence type="ECO:0000256" key="1">
    <source>
        <dbReference type="SAM" id="MobiDB-lite"/>
    </source>
</evidence>
<name>A0A418AQL4_9STRA</name>
<organism evidence="2 3">
    <name type="scientific">Aphanomyces invadans</name>
    <dbReference type="NCBI Taxonomy" id="157072"/>
    <lineage>
        <taxon>Eukaryota</taxon>
        <taxon>Sar</taxon>
        <taxon>Stramenopiles</taxon>
        <taxon>Oomycota</taxon>
        <taxon>Saprolegniomycetes</taxon>
        <taxon>Saprolegniales</taxon>
        <taxon>Verrucalvaceae</taxon>
        <taxon>Aphanomyces</taxon>
    </lineage>
</organism>
<feature type="compositionally biased region" description="Low complexity" evidence="1">
    <location>
        <begin position="201"/>
        <end position="217"/>
    </location>
</feature>
<evidence type="ECO:0000313" key="3">
    <source>
        <dbReference type="Proteomes" id="UP000285060"/>
    </source>
</evidence>
<dbReference type="InterPro" id="IPR037278">
    <property type="entry name" value="ARFGAP/RecO"/>
</dbReference>
<comment type="caution">
    <text evidence="2">The sequence shown here is derived from an EMBL/GenBank/DDBJ whole genome shotgun (WGS) entry which is preliminary data.</text>
</comment>
<evidence type="ECO:0000313" key="2">
    <source>
        <dbReference type="EMBL" id="RHY27273.1"/>
    </source>
</evidence>
<protein>
    <recommendedName>
        <fullName evidence="4">Arf-GAP domain-containing protein</fullName>
    </recommendedName>
</protein>
<feature type="compositionally biased region" description="Low complexity" evidence="1">
    <location>
        <begin position="98"/>
        <end position="128"/>
    </location>
</feature>
<accession>A0A418AQL4</accession>
<dbReference type="Proteomes" id="UP000285060">
    <property type="component" value="Unassembled WGS sequence"/>
</dbReference>
<feature type="region of interest" description="Disordered" evidence="1">
    <location>
        <begin position="517"/>
        <end position="570"/>
    </location>
</feature>
<feature type="compositionally biased region" description="Acidic residues" evidence="1">
    <location>
        <begin position="71"/>
        <end position="80"/>
    </location>
</feature>
<feature type="region of interest" description="Disordered" evidence="1">
    <location>
        <begin position="48"/>
        <end position="325"/>
    </location>
</feature>
<feature type="compositionally biased region" description="Polar residues" evidence="1">
    <location>
        <begin position="661"/>
        <end position="671"/>
    </location>
</feature>
<dbReference type="InterPro" id="IPR038508">
    <property type="entry name" value="ArfGAP_dom_sf"/>
</dbReference>
<feature type="compositionally biased region" description="Low complexity" evidence="1">
    <location>
        <begin position="81"/>
        <end position="90"/>
    </location>
</feature>
<gene>
    <name evidence="2" type="ORF">DYB32_006881</name>
</gene>
<dbReference type="EMBL" id="QUSY01000801">
    <property type="protein sequence ID" value="RHY27273.1"/>
    <property type="molecule type" value="Genomic_DNA"/>
</dbReference>
<reference evidence="2 3" key="1">
    <citation type="submission" date="2018-08" db="EMBL/GenBank/DDBJ databases">
        <title>Aphanomyces genome sequencing and annotation.</title>
        <authorList>
            <person name="Minardi D."/>
            <person name="Oidtmann B."/>
            <person name="Van Der Giezen M."/>
            <person name="Studholme D.J."/>
        </authorList>
    </citation>
    <scope>NUCLEOTIDE SEQUENCE [LARGE SCALE GENOMIC DNA]</scope>
    <source>
        <strain evidence="2 3">NJM0002</strain>
    </source>
</reference>
<sequence length="693" mass="72946">MQRWGNAKAKEYFEALVPKDYRIPTEHSPVRDKEIWIRDKYERKRFVSRDAEDPTAKRTNSSSRSKKVVESESEASDAEEQPAAAPAPAADILNFGDFSTPAPTAAPSGAFGNFGAPPAPAQTFDAFAAPPPAAPKQDEWAAFGGLSQQSNFGSNSAAQGQFGSTSKGSDPFQQGSHQAAKNNIMASFGTPQPPQNAFGNLGQPQQPFGQPQGFPQPGGFPPQQGFPPQPGFPGSLGQQPQLQQQQGGGGAFASINPLGGQGGFGGAPPAANQSGVVGMSAFGSGPKNNAPLSQPPQQFGQQPPFGGAAPGYSQPGNFGSNGNRGGVMPGGFPQVFVVNGGRKADIMSLLDLPMNVISMDDAEEHMIFDVDICKMEIFAEGRAGKEGVLAPTSAVSVSDAFCPSHNLVEDGFHDGVDDFGGLHLDNTGFDTMSFYEYGPFSPVASPKSGANADNAIKVEKVHSSFTTATHPPTTSSVDVVAANLPPKYFKTVQSSPQKRRIVSRTWKQIKSFSFASAFPTPDEKTPAPAEAKSSISTEPSREPESTSSLTKTPVRAVPTRRPPTATPIMAKPSTVYRTPMLPPKGATPATSHAMFVSPQEKILSSRLSSASSSSVGSGPVVGGILALNKWPLDKTNVSLPPRYLQGPHASPEKKRVHSATFGKTTSFSFGPSKTPKTDDIATMATMRRAQSLQ</sequence>
<dbReference type="AlphaFoldDB" id="A0A418AQL4"/>
<feature type="compositionally biased region" description="Low complexity" evidence="1">
    <location>
        <begin position="232"/>
        <end position="245"/>
    </location>
</feature>
<feature type="compositionally biased region" description="Pro residues" evidence="1">
    <location>
        <begin position="218"/>
        <end position="231"/>
    </location>
</feature>
<feature type="compositionally biased region" description="Low complexity" evidence="1">
    <location>
        <begin position="545"/>
        <end position="559"/>
    </location>
</feature>
<dbReference type="VEuPathDB" id="FungiDB:H310_09910"/>
<dbReference type="SUPFAM" id="SSF57863">
    <property type="entry name" value="ArfGap/RecO-like zinc finger"/>
    <property type="match status" value="1"/>
</dbReference>
<keyword evidence="3" id="KW-1185">Reference proteome</keyword>
<dbReference type="Gene3D" id="1.10.220.150">
    <property type="entry name" value="Arf GTPase activating protein"/>
    <property type="match status" value="1"/>
</dbReference>
<evidence type="ECO:0008006" key="4">
    <source>
        <dbReference type="Google" id="ProtNLM"/>
    </source>
</evidence>
<feature type="compositionally biased region" description="Polar residues" evidence="1">
    <location>
        <begin position="146"/>
        <end position="185"/>
    </location>
</feature>
<proteinExistence type="predicted"/>
<feature type="compositionally biased region" description="Low complexity" evidence="1">
    <location>
        <begin position="295"/>
        <end position="311"/>
    </location>
</feature>
<feature type="region of interest" description="Disordered" evidence="1">
    <location>
        <begin position="644"/>
        <end position="679"/>
    </location>
</feature>